<evidence type="ECO:0000313" key="2">
    <source>
        <dbReference type="EMBL" id="VIO85918.1"/>
    </source>
</evidence>
<dbReference type="CTD" id="66058144"/>
<evidence type="ECO:0000313" key="3">
    <source>
        <dbReference type="Proteomes" id="UP000006672"/>
    </source>
</evidence>
<reference evidence="4" key="3">
    <citation type="submission" date="2022-04" db="UniProtKB">
        <authorList>
            <consortium name="WormBaseParasite"/>
        </authorList>
    </citation>
    <scope>IDENTIFICATION</scope>
</reference>
<dbReference type="Proteomes" id="UP000006672">
    <property type="component" value="Unassembled WGS sequence"/>
</dbReference>
<dbReference type="EMBL" id="CAAKNF010000196">
    <property type="protein sequence ID" value="VIO85918.1"/>
    <property type="molecule type" value="Genomic_DNA"/>
</dbReference>
<dbReference type="GeneID" id="66058144"/>
<accession>A0A8L7SSF4</accession>
<keyword evidence="1" id="KW-0812">Transmembrane</keyword>
<dbReference type="RefSeq" id="XP_042929104.1">
    <property type="nucleotide sequence ID" value="XM_043073170.1"/>
</dbReference>
<gene>
    <name evidence="2" type="primary">Bm14695</name>
    <name evidence="2" type="ORF">BM_BM14695</name>
</gene>
<dbReference type="AlphaFoldDB" id="A0A4E9EQA8"/>
<keyword evidence="1" id="KW-1133">Transmembrane helix</keyword>
<dbReference type="KEGG" id="bmy:BM_BM14695"/>
<name>A0A4E9EQA8_BRUMA</name>
<reference evidence="3" key="1">
    <citation type="journal article" date="2007" name="Science">
        <title>Draft genome of the filarial nematode parasite Brugia malayi.</title>
        <authorList>
            <person name="Ghedin E."/>
            <person name="Wang S."/>
            <person name="Spiro D."/>
            <person name="Caler E."/>
            <person name="Zhao Q."/>
            <person name="Crabtree J."/>
            <person name="Allen J.E."/>
            <person name="Delcher A.L."/>
            <person name="Guiliano D.B."/>
            <person name="Miranda-Saavedra D."/>
            <person name="Angiuoli S.V."/>
            <person name="Creasy T."/>
            <person name="Amedeo P."/>
            <person name="Haas B."/>
            <person name="El-Sayed N.M."/>
            <person name="Wortman J.R."/>
            <person name="Feldblyum T."/>
            <person name="Tallon L."/>
            <person name="Schatz M."/>
            <person name="Shumway M."/>
            <person name="Koo H."/>
            <person name="Salzberg S.L."/>
            <person name="Schobel S."/>
            <person name="Pertea M."/>
            <person name="Pop M."/>
            <person name="White O."/>
            <person name="Barton G.J."/>
            <person name="Carlow C.K."/>
            <person name="Crawford M.J."/>
            <person name="Daub J."/>
            <person name="Dimmic M.W."/>
            <person name="Estes C.F."/>
            <person name="Foster J.M."/>
            <person name="Ganatra M."/>
            <person name="Gregory W.F."/>
            <person name="Johnson N.M."/>
            <person name="Jin J."/>
            <person name="Komuniecki R."/>
            <person name="Korf I."/>
            <person name="Kumar S."/>
            <person name="Laney S."/>
            <person name="Li B.W."/>
            <person name="Li W."/>
            <person name="Lindblom T.H."/>
            <person name="Lustigman S."/>
            <person name="Ma D."/>
            <person name="Maina C.V."/>
            <person name="Martin D.M."/>
            <person name="McCarter J.P."/>
            <person name="McReynolds L."/>
            <person name="Mitreva M."/>
            <person name="Nutman T.B."/>
            <person name="Parkinson J."/>
            <person name="Peregrin-Alvarez J.M."/>
            <person name="Poole C."/>
            <person name="Ren Q."/>
            <person name="Saunders L."/>
            <person name="Sluder A.E."/>
            <person name="Smith K."/>
            <person name="Stanke M."/>
            <person name="Unnasch T.R."/>
            <person name="Ware J."/>
            <person name="Wei A.D."/>
            <person name="Weil G."/>
            <person name="Williams D.J."/>
            <person name="Zhang Y."/>
            <person name="Williams S.A."/>
            <person name="Fraser-Liggett C."/>
            <person name="Slatko B."/>
            <person name="Blaxter M.L."/>
            <person name="Scott A.L."/>
        </authorList>
    </citation>
    <scope>NUCLEOTIDE SEQUENCE</scope>
    <source>
        <strain evidence="3">FR3</strain>
    </source>
</reference>
<organism evidence="2">
    <name type="scientific">Brugia malayi</name>
    <name type="common">Filarial nematode worm</name>
    <dbReference type="NCBI Taxonomy" id="6279"/>
    <lineage>
        <taxon>Eukaryota</taxon>
        <taxon>Metazoa</taxon>
        <taxon>Ecdysozoa</taxon>
        <taxon>Nematoda</taxon>
        <taxon>Chromadorea</taxon>
        <taxon>Rhabditida</taxon>
        <taxon>Spirurina</taxon>
        <taxon>Spiruromorpha</taxon>
        <taxon>Filarioidea</taxon>
        <taxon>Onchocercidae</taxon>
        <taxon>Brugia</taxon>
    </lineage>
</organism>
<dbReference type="WBParaSite" id="Bm14695.1">
    <property type="protein sequence ID" value="Bm14695.1"/>
    <property type="gene ID" value="WBGene00235030"/>
</dbReference>
<accession>A0A4E9EQA8</accession>
<dbReference type="OrthoDB" id="5873684at2759"/>
<proteinExistence type="predicted"/>
<sequence>MASSFRYSTAFLGTLTAILYYRYIIVPLILVLRIVDAVTCPSESSGSGVIGSSSSSSGLNKPAAITKRKVCPDFKNNEDEKYCCPSHIIPGSYYCCSQEHLYKIEAEQAAEIRRQFIKNYLAVIIVGVIGALILLTVMTMCLCKNLSFCPMNAAKSTCSTAQGIQQRYRPVDTLSTKPVTYEAPPPYESSLDEDPQRRNDWHCLLENQVNDTRQDGAIFQ</sequence>
<feature type="transmembrane region" description="Helical" evidence="1">
    <location>
        <begin position="120"/>
        <end position="140"/>
    </location>
</feature>
<evidence type="ECO:0000256" key="1">
    <source>
        <dbReference type="SAM" id="Phobius"/>
    </source>
</evidence>
<protein>
    <submittedName>
        <fullName evidence="2 4">Uncharacterized protein</fullName>
    </submittedName>
</protein>
<reference evidence="2" key="2">
    <citation type="submission" date="2019-04" db="EMBL/GenBank/DDBJ databases">
        <authorList>
            <person name="Howe K."/>
            <person name="Paulini M."/>
            <person name="Williams G."/>
        </authorList>
    </citation>
    <scope>NUCLEOTIDE SEQUENCE [LARGE SCALE GENOMIC DNA]</scope>
    <source>
        <strain evidence="2">FR3</strain>
    </source>
</reference>
<keyword evidence="3" id="KW-1185">Reference proteome</keyword>
<evidence type="ECO:0000313" key="4">
    <source>
        <dbReference type="WBParaSite" id="Bm14695.1"/>
    </source>
</evidence>
<feature type="transmembrane region" description="Helical" evidence="1">
    <location>
        <begin position="12"/>
        <end position="35"/>
    </location>
</feature>
<keyword evidence="1" id="KW-0472">Membrane</keyword>